<name>A0A0A2UZ43_9BACI</name>
<dbReference type="Pfam" id="PF05014">
    <property type="entry name" value="Nuc_deoxyrib_tr"/>
    <property type="match status" value="1"/>
</dbReference>
<dbReference type="AlphaFoldDB" id="A0A0A2UZ43"/>
<organism evidence="1 2">
    <name type="scientific">Pontibacillus chungwhensis BH030062</name>
    <dbReference type="NCBI Taxonomy" id="1385513"/>
    <lineage>
        <taxon>Bacteria</taxon>
        <taxon>Bacillati</taxon>
        <taxon>Bacillota</taxon>
        <taxon>Bacilli</taxon>
        <taxon>Bacillales</taxon>
        <taxon>Bacillaceae</taxon>
        <taxon>Pontibacillus</taxon>
    </lineage>
</organism>
<evidence type="ECO:0008006" key="3">
    <source>
        <dbReference type="Google" id="ProtNLM"/>
    </source>
</evidence>
<reference evidence="1 2" key="1">
    <citation type="submission" date="2013-08" db="EMBL/GenBank/DDBJ databases">
        <title>Genome of Pontibacillus chungwhensis.</title>
        <authorList>
            <person name="Wang Q."/>
            <person name="Wang G."/>
        </authorList>
    </citation>
    <scope>NUCLEOTIDE SEQUENCE [LARGE SCALE GENOMIC DNA]</scope>
    <source>
        <strain evidence="1 2">BH030062</strain>
    </source>
</reference>
<sequence length="130" mass="14691">MKYTIASGFQNRDQVRYVRDKLNLEGFVHTYDWTQNDRATSKEALVEIGQKEKYGVKEADLIVVLLPGGKGTHIEFGMGIGLNKKVILYAPHRDVEDFNNTSTFSHLPEVQSSDSLDKVINMALEWRGGC</sequence>
<dbReference type="Gene3D" id="3.40.50.450">
    <property type="match status" value="1"/>
</dbReference>
<dbReference type="eggNOG" id="ENOG5031T5P">
    <property type="taxonomic scope" value="Bacteria"/>
</dbReference>
<evidence type="ECO:0000313" key="1">
    <source>
        <dbReference type="EMBL" id="KGP91791.1"/>
    </source>
</evidence>
<gene>
    <name evidence="1" type="ORF">N780_15540</name>
</gene>
<proteinExistence type="predicted"/>
<dbReference type="STRING" id="1385513.N780_15540"/>
<evidence type="ECO:0000313" key="2">
    <source>
        <dbReference type="Proteomes" id="UP000030153"/>
    </source>
</evidence>
<dbReference type="Proteomes" id="UP000030153">
    <property type="component" value="Unassembled WGS sequence"/>
</dbReference>
<dbReference type="InterPro" id="IPR007710">
    <property type="entry name" value="Nucleoside_deoxyribTrfase"/>
</dbReference>
<protein>
    <recommendedName>
        <fullName evidence="3">Group-specific protein</fullName>
    </recommendedName>
</protein>
<comment type="caution">
    <text evidence="1">The sequence shown here is derived from an EMBL/GenBank/DDBJ whole genome shotgun (WGS) entry which is preliminary data.</text>
</comment>
<accession>A0A0A2UZ43</accession>
<dbReference type="SUPFAM" id="SSF52309">
    <property type="entry name" value="N-(deoxy)ribosyltransferase-like"/>
    <property type="match status" value="1"/>
</dbReference>
<keyword evidence="2" id="KW-1185">Reference proteome</keyword>
<dbReference type="RefSeq" id="WP_036781805.1">
    <property type="nucleotide sequence ID" value="NZ_AVBG01000004.1"/>
</dbReference>
<dbReference type="EMBL" id="AVBG01000004">
    <property type="protein sequence ID" value="KGP91791.1"/>
    <property type="molecule type" value="Genomic_DNA"/>
</dbReference>
<dbReference type="OrthoDB" id="2059845at2"/>